<keyword evidence="4" id="KW-1185">Reference proteome</keyword>
<evidence type="ECO:0000256" key="1">
    <source>
        <dbReference type="SAM" id="MobiDB-lite"/>
    </source>
</evidence>
<feature type="transmembrane region" description="Helical" evidence="2">
    <location>
        <begin position="259"/>
        <end position="281"/>
    </location>
</feature>
<dbReference type="AlphaFoldDB" id="A0A9W8XN11"/>
<keyword evidence="2" id="KW-0812">Transmembrane</keyword>
<gene>
    <name evidence="3" type="ORF">N0V89_003430</name>
</gene>
<keyword evidence="2" id="KW-1133">Transmembrane helix</keyword>
<dbReference type="Proteomes" id="UP001140513">
    <property type="component" value="Unassembled WGS sequence"/>
</dbReference>
<organism evidence="3 4">
    <name type="scientific">Didymosphaeria variabile</name>
    <dbReference type="NCBI Taxonomy" id="1932322"/>
    <lineage>
        <taxon>Eukaryota</taxon>
        <taxon>Fungi</taxon>
        <taxon>Dikarya</taxon>
        <taxon>Ascomycota</taxon>
        <taxon>Pezizomycotina</taxon>
        <taxon>Dothideomycetes</taxon>
        <taxon>Pleosporomycetidae</taxon>
        <taxon>Pleosporales</taxon>
        <taxon>Massarineae</taxon>
        <taxon>Didymosphaeriaceae</taxon>
        <taxon>Didymosphaeria</taxon>
    </lineage>
</organism>
<keyword evidence="2" id="KW-0472">Membrane</keyword>
<evidence type="ECO:0000256" key="2">
    <source>
        <dbReference type="SAM" id="Phobius"/>
    </source>
</evidence>
<evidence type="ECO:0000313" key="4">
    <source>
        <dbReference type="Proteomes" id="UP001140513"/>
    </source>
</evidence>
<name>A0A9W8XN11_9PLEO</name>
<feature type="compositionally biased region" description="Low complexity" evidence="1">
    <location>
        <begin position="30"/>
        <end position="46"/>
    </location>
</feature>
<evidence type="ECO:0000313" key="3">
    <source>
        <dbReference type="EMBL" id="KAJ4355414.1"/>
    </source>
</evidence>
<sequence length="289" mass="32237">MGPMVNSTVPKNSSQRNTRGSRNHDPEAQSTTPILTSTNTNTDSSTIQHSDSTPEEQEHERKRNTYSGLPGWLDFFWGGVYAPGASTHDPIEILLNTEDEEERDRLTELWRDNRLNELSFVGVVAALLAGVLTSTGSWPAILPNGKISPWPVRTTWYCGIVLSVFAILSAADQTVRLYRLSSHRDGRIQIRELLSKSKGKPRNGRLRPSMAQLYTWQMPVMFLTTAAICMIVGLFLHVWSAIRRLDHEHWWSDDGKVAVAFSVVGGLSIVLFFAGQVTLYVPSNVTGNE</sequence>
<dbReference type="OrthoDB" id="2150604at2759"/>
<dbReference type="RefSeq" id="XP_056072540.1">
    <property type="nucleotide sequence ID" value="XM_056212232.1"/>
</dbReference>
<protein>
    <submittedName>
        <fullName evidence="3">Uncharacterized protein</fullName>
    </submittedName>
</protein>
<dbReference type="GeneID" id="80906960"/>
<feature type="transmembrane region" description="Helical" evidence="2">
    <location>
        <begin position="154"/>
        <end position="171"/>
    </location>
</feature>
<feature type="compositionally biased region" description="Polar residues" evidence="1">
    <location>
        <begin position="1"/>
        <end position="20"/>
    </location>
</feature>
<feature type="transmembrane region" description="Helical" evidence="2">
    <location>
        <begin position="118"/>
        <end position="142"/>
    </location>
</feature>
<dbReference type="EMBL" id="JAPEUX010000003">
    <property type="protein sequence ID" value="KAJ4355414.1"/>
    <property type="molecule type" value="Genomic_DNA"/>
</dbReference>
<comment type="caution">
    <text evidence="3">The sequence shown here is derived from an EMBL/GenBank/DDBJ whole genome shotgun (WGS) entry which is preliminary data.</text>
</comment>
<feature type="transmembrane region" description="Helical" evidence="2">
    <location>
        <begin position="220"/>
        <end position="239"/>
    </location>
</feature>
<accession>A0A9W8XN11</accession>
<proteinExistence type="predicted"/>
<reference evidence="3" key="1">
    <citation type="submission" date="2022-10" db="EMBL/GenBank/DDBJ databases">
        <title>Tapping the CABI collections for fungal endophytes: first genome assemblies for Collariella, Neodidymelliopsis, Ascochyta clinopodiicola, Didymella pomorum, Didymosphaeria variabile, Neocosmospora piperis and Neocucurbitaria cava.</title>
        <authorList>
            <person name="Hill R."/>
        </authorList>
    </citation>
    <scope>NUCLEOTIDE SEQUENCE</scope>
    <source>
        <strain evidence="3">IMI 356815</strain>
    </source>
</reference>
<feature type="region of interest" description="Disordered" evidence="1">
    <location>
        <begin position="1"/>
        <end position="63"/>
    </location>
</feature>